<keyword evidence="1 4" id="KW-0349">Heme</keyword>
<name>A0A858RLS6_9BACT</name>
<dbReference type="InterPro" id="IPR009056">
    <property type="entry name" value="Cyt_c-like_dom"/>
</dbReference>
<proteinExistence type="predicted"/>
<reference evidence="8 9" key="1">
    <citation type="submission" date="2020-04" db="EMBL/GenBank/DDBJ databases">
        <title>Luteolibacter sp. G-1-1-1 isolated from soil.</title>
        <authorList>
            <person name="Dahal R.H."/>
        </authorList>
    </citation>
    <scope>NUCLEOTIDE SEQUENCE [LARGE SCALE GENOMIC DNA]</scope>
    <source>
        <strain evidence="8 9">G-1-1-1</strain>
    </source>
</reference>
<dbReference type="PROSITE" id="PS51007">
    <property type="entry name" value="CYTC"/>
    <property type="match status" value="1"/>
</dbReference>
<evidence type="ECO:0000256" key="6">
    <source>
        <dbReference type="SAM" id="Phobius"/>
    </source>
</evidence>
<feature type="compositionally biased region" description="Low complexity" evidence="5">
    <location>
        <begin position="227"/>
        <end position="244"/>
    </location>
</feature>
<evidence type="ECO:0000256" key="3">
    <source>
        <dbReference type="ARBA" id="ARBA00023004"/>
    </source>
</evidence>
<dbReference type="AlphaFoldDB" id="A0A858RLS6"/>
<keyword evidence="6" id="KW-1133">Transmembrane helix</keyword>
<dbReference type="InterPro" id="IPR036909">
    <property type="entry name" value="Cyt_c-like_dom_sf"/>
</dbReference>
<protein>
    <recommendedName>
        <fullName evidence="7">Cytochrome c domain-containing protein</fullName>
    </recommendedName>
</protein>
<dbReference type="EMBL" id="CP051774">
    <property type="protein sequence ID" value="QJE97418.1"/>
    <property type="molecule type" value="Genomic_DNA"/>
</dbReference>
<feature type="domain" description="Cytochrome c" evidence="7">
    <location>
        <begin position="54"/>
        <end position="215"/>
    </location>
</feature>
<evidence type="ECO:0000256" key="4">
    <source>
        <dbReference type="PROSITE-ProRule" id="PRU00433"/>
    </source>
</evidence>
<evidence type="ECO:0000256" key="2">
    <source>
        <dbReference type="ARBA" id="ARBA00022723"/>
    </source>
</evidence>
<evidence type="ECO:0000313" key="9">
    <source>
        <dbReference type="Proteomes" id="UP000501812"/>
    </source>
</evidence>
<dbReference type="Proteomes" id="UP000501812">
    <property type="component" value="Chromosome"/>
</dbReference>
<dbReference type="RefSeq" id="WP_169455818.1">
    <property type="nucleotide sequence ID" value="NZ_CP051774.1"/>
</dbReference>
<evidence type="ECO:0000256" key="5">
    <source>
        <dbReference type="SAM" id="MobiDB-lite"/>
    </source>
</evidence>
<dbReference type="Gene3D" id="1.10.760.10">
    <property type="entry name" value="Cytochrome c-like domain"/>
    <property type="match status" value="1"/>
</dbReference>
<dbReference type="GO" id="GO:0046872">
    <property type="term" value="F:metal ion binding"/>
    <property type="evidence" value="ECO:0007669"/>
    <property type="project" value="UniProtKB-KW"/>
</dbReference>
<feature type="region of interest" description="Disordered" evidence="5">
    <location>
        <begin position="223"/>
        <end position="244"/>
    </location>
</feature>
<sequence>MTFRSFAFGLTTTFGAAWLAVVIVPFFLMRTPKPVSFDETKDGKEGIYHPKRAGRVINGAEVYSANGCYHCHTQLIRPTYAGNDLGRPDWAGLKTDEARGDTRRESNIFDYTGEKFAQIGLNRLGPDLSNVGRRVEAIYAKDADPEAWLLMHLYDPRANPERPTSTCPSFRFLFDEVKVQGQAPANALPVQAPEGEAIVPSHEALALVEYLLSLKRDDTVPASISHAPATKPAEAKPAAAAPQG</sequence>
<accession>A0A858RLS6</accession>
<keyword evidence="3 4" id="KW-0408">Iron</keyword>
<gene>
    <name evidence="8" type="ORF">HHL09_17030</name>
</gene>
<feature type="transmembrane region" description="Helical" evidence="6">
    <location>
        <begin position="6"/>
        <end position="28"/>
    </location>
</feature>
<evidence type="ECO:0000259" key="7">
    <source>
        <dbReference type="PROSITE" id="PS51007"/>
    </source>
</evidence>
<evidence type="ECO:0000256" key="1">
    <source>
        <dbReference type="ARBA" id="ARBA00022617"/>
    </source>
</evidence>
<keyword evidence="6" id="KW-0812">Transmembrane</keyword>
<dbReference type="GO" id="GO:0009055">
    <property type="term" value="F:electron transfer activity"/>
    <property type="evidence" value="ECO:0007669"/>
    <property type="project" value="InterPro"/>
</dbReference>
<evidence type="ECO:0000313" key="8">
    <source>
        <dbReference type="EMBL" id="QJE97418.1"/>
    </source>
</evidence>
<organism evidence="8 9">
    <name type="scientific">Luteolibacter luteus</name>
    <dbReference type="NCBI Taxonomy" id="2728835"/>
    <lineage>
        <taxon>Bacteria</taxon>
        <taxon>Pseudomonadati</taxon>
        <taxon>Verrucomicrobiota</taxon>
        <taxon>Verrucomicrobiia</taxon>
        <taxon>Verrucomicrobiales</taxon>
        <taxon>Verrucomicrobiaceae</taxon>
        <taxon>Luteolibacter</taxon>
    </lineage>
</organism>
<dbReference type="KEGG" id="luo:HHL09_17030"/>
<keyword evidence="2 4" id="KW-0479">Metal-binding</keyword>
<keyword evidence="6" id="KW-0472">Membrane</keyword>
<dbReference type="SUPFAM" id="SSF46626">
    <property type="entry name" value="Cytochrome c"/>
    <property type="match status" value="1"/>
</dbReference>
<dbReference type="GO" id="GO:0020037">
    <property type="term" value="F:heme binding"/>
    <property type="evidence" value="ECO:0007669"/>
    <property type="project" value="InterPro"/>
</dbReference>
<keyword evidence="9" id="KW-1185">Reference proteome</keyword>